<dbReference type="Gene3D" id="3.40.50.2000">
    <property type="entry name" value="Glycogen Phosphorylase B"/>
    <property type="match status" value="2"/>
</dbReference>
<dbReference type="GO" id="GO:0016757">
    <property type="term" value="F:glycosyltransferase activity"/>
    <property type="evidence" value="ECO:0007669"/>
    <property type="project" value="InterPro"/>
</dbReference>
<dbReference type="Pfam" id="PF00534">
    <property type="entry name" value="Glycos_transf_1"/>
    <property type="match status" value="1"/>
</dbReference>
<dbReference type="EMBL" id="JAAZBX010000017">
    <property type="protein sequence ID" value="NLD25700.1"/>
    <property type="molecule type" value="Genomic_DNA"/>
</dbReference>
<dbReference type="PANTHER" id="PTHR46401">
    <property type="entry name" value="GLYCOSYLTRANSFERASE WBBK-RELATED"/>
    <property type="match status" value="1"/>
</dbReference>
<dbReference type="CDD" id="cd03801">
    <property type="entry name" value="GT4_PimA-like"/>
    <property type="match status" value="1"/>
</dbReference>
<evidence type="ECO:0000313" key="4">
    <source>
        <dbReference type="EMBL" id="NLD25700.1"/>
    </source>
</evidence>
<organism evidence="4 5">
    <name type="scientific">Candidatus Dojkabacteria bacterium</name>
    <dbReference type="NCBI Taxonomy" id="2099670"/>
    <lineage>
        <taxon>Bacteria</taxon>
        <taxon>Candidatus Dojkabacteria</taxon>
    </lineage>
</organism>
<reference evidence="4 5" key="1">
    <citation type="journal article" date="2020" name="Biotechnol. Biofuels">
        <title>New insights from the biogas microbiome by comprehensive genome-resolved metagenomics of nearly 1600 species originating from multiple anaerobic digesters.</title>
        <authorList>
            <person name="Campanaro S."/>
            <person name="Treu L."/>
            <person name="Rodriguez-R L.M."/>
            <person name="Kovalovszki A."/>
            <person name="Ziels R.M."/>
            <person name="Maus I."/>
            <person name="Zhu X."/>
            <person name="Kougias P.G."/>
            <person name="Basile A."/>
            <person name="Luo G."/>
            <person name="Schluter A."/>
            <person name="Konstantinidis K.T."/>
            <person name="Angelidaki I."/>
        </authorList>
    </citation>
    <scope>NUCLEOTIDE SEQUENCE [LARGE SCALE GENOMIC DNA]</scope>
    <source>
        <strain evidence="4">AS06rmzACSIP_65</strain>
    </source>
</reference>
<dbReference type="InterPro" id="IPR001296">
    <property type="entry name" value="Glyco_trans_1"/>
</dbReference>
<proteinExistence type="predicted"/>
<accession>A0A847D2M6</accession>
<dbReference type="AlphaFoldDB" id="A0A847D2M6"/>
<dbReference type="GO" id="GO:0009103">
    <property type="term" value="P:lipopolysaccharide biosynthetic process"/>
    <property type="evidence" value="ECO:0007669"/>
    <property type="project" value="TreeGrafter"/>
</dbReference>
<dbReference type="Pfam" id="PF13439">
    <property type="entry name" value="Glyco_transf_4"/>
    <property type="match status" value="1"/>
</dbReference>
<evidence type="ECO:0000259" key="2">
    <source>
        <dbReference type="Pfam" id="PF00534"/>
    </source>
</evidence>
<feature type="domain" description="Glycosyl transferase family 1" evidence="2">
    <location>
        <begin position="197"/>
        <end position="256"/>
    </location>
</feature>
<dbReference type="SUPFAM" id="SSF53756">
    <property type="entry name" value="UDP-Glycosyltransferase/glycogen phosphorylase"/>
    <property type="match status" value="1"/>
</dbReference>
<sequence length="257" mass="29115">MNICIVTQQYKNVISGVGLHANNLTKALMDAGHTITLLLPEDQAPQIALPNLKVVTVKKPRFSQSQARWISLSFSFNAALRKQEKLQSFDLIHFTDARESFFCLPRAPMIGHVNDTYSAELKTPSEYRKNYPDWAMRWLYYSAVHFLESRKLHRLKLIVANSHYTAQTIIKAYPNTASKVRQCYKSVDVGRYQNVRANREVSPPDPDKPVILFVGSNMHRKGVPDLIKAAPGVLTDHPQAKFVIVGNDKSVDRLKAL</sequence>
<evidence type="ECO:0000313" key="5">
    <source>
        <dbReference type="Proteomes" id="UP000545876"/>
    </source>
</evidence>
<keyword evidence="1 4" id="KW-0808">Transferase</keyword>
<dbReference type="Proteomes" id="UP000545876">
    <property type="component" value="Unassembled WGS sequence"/>
</dbReference>
<evidence type="ECO:0000259" key="3">
    <source>
        <dbReference type="Pfam" id="PF13439"/>
    </source>
</evidence>
<name>A0A847D2M6_9BACT</name>
<gene>
    <name evidence="4" type="ORF">GX656_03650</name>
</gene>
<protein>
    <submittedName>
        <fullName evidence="4">Glycosyltransferase family 4 protein</fullName>
    </submittedName>
</protein>
<feature type="domain" description="Glycosyltransferase subfamily 4-like N-terminal" evidence="3">
    <location>
        <begin position="14"/>
        <end position="190"/>
    </location>
</feature>
<comment type="caution">
    <text evidence="4">The sequence shown here is derived from an EMBL/GenBank/DDBJ whole genome shotgun (WGS) entry which is preliminary data.</text>
</comment>
<dbReference type="PANTHER" id="PTHR46401:SF2">
    <property type="entry name" value="GLYCOSYLTRANSFERASE WBBK-RELATED"/>
    <property type="match status" value="1"/>
</dbReference>
<feature type="non-terminal residue" evidence="4">
    <location>
        <position position="257"/>
    </location>
</feature>
<dbReference type="InterPro" id="IPR028098">
    <property type="entry name" value="Glyco_trans_4-like_N"/>
</dbReference>
<evidence type="ECO:0000256" key="1">
    <source>
        <dbReference type="ARBA" id="ARBA00022679"/>
    </source>
</evidence>